<sequence>MKIFAATYTPMKEDLSLNPEVIRPYSNYLDDKGVHGIFINGSTGDFTSLTLPERKVILEYWAKEKGDLILINHVGHLSLNAAKELAIDSRGKADAIAAIAPFYFKPGNLQQLVEYCDEIASCAPEIPFFYYHLPALTQVDFNMIEFSRIASKRIPNFGGIKFTQNDLVAFQEVNANAGEKEIYFGVDEAFLPSLSVGAQGWVGSTFNHLMPLYEAIADNFYEGNFPEARSLQSLAIKFVETLGAPGGFNGGGKGFMRELGIDCGPSRFPHHTLNKEEILSIRQAFKKNGLSEYLAYS</sequence>
<evidence type="ECO:0000313" key="6">
    <source>
        <dbReference type="EMBL" id="MCM8570394.1"/>
    </source>
</evidence>
<evidence type="ECO:0000313" key="7">
    <source>
        <dbReference type="Proteomes" id="UP001155077"/>
    </source>
</evidence>
<keyword evidence="4" id="KW-0119">Carbohydrate metabolism</keyword>
<dbReference type="Proteomes" id="UP001155077">
    <property type="component" value="Unassembled WGS sequence"/>
</dbReference>
<dbReference type="InterPro" id="IPR013785">
    <property type="entry name" value="Aldolase_TIM"/>
</dbReference>
<dbReference type="PANTHER" id="PTHR12128">
    <property type="entry name" value="DIHYDRODIPICOLINATE SYNTHASE"/>
    <property type="match status" value="1"/>
</dbReference>
<reference evidence="6" key="1">
    <citation type="submission" date="2022-06" db="EMBL/GenBank/DDBJ databases">
        <title>Gramella sediminis sp. nov., isolated from deep-sea sediment of the Indian Ocean.</title>
        <authorList>
            <person name="Yang L."/>
        </authorList>
    </citation>
    <scope>NUCLEOTIDE SEQUENCE</scope>
    <source>
        <strain evidence="6">HMD3159</strain>
    </source>
</reference>
<proteinExistence type="inferred from homology"/>
<dbReference type="RefSeq" id="WP_252114447.1">
    <property type="nucleotide sequence ID" value="NZ_JAMSCK010000004.1"/>
</dbReference>
<dbReference type="InterPro" id="IPR002220">
    <property type="entry name" value="DapA-like"/>
</dbReference>
<dbReference type="PRINTS" id="PR00146">
    <property type="entry name" value="DHPICSNTHASE"/>
</dbReference>
<evidence type="ECO:0000256" key="4">
    <source>
        <dbReference type="ARBA" id="ARBA00023277"/>
    </source>
</evidence>
<comment type="caution">
    <text evidence="6">The sequence shown here is derived from an EMBL/GenBank/DDBJ whole genome shotgun (WGS) entry which is preliminary data.</text>
</comment>
<evidence type="ECO:0000256" key="3">
    <source>
        <dbReference type="ARBA" id="ARBA00023239"/>
    </source>
</evidence>
<comment type="similarity">
    <text evidence="5">Belongs to the DapA family.</text>
</comment>
<dbReference type="Gene3D" id="3.20.20.70">
    <property type="entry name" value="Aldolase class I"/>
    <property type="match status" value="1"/>
</dbReference>
<name>A0ABT0Z3U3_9FLAO</name>
<dbReference type="PIRSF" id="PIRSF001365">
    <property type="entry name" value="DHDPS"/>
    <property type="match status" value="1"/>
</dbReference>
<dbReference type="SMART" id="SM01130">
    <property type="entry name" value="DHDPS"/>
    <property type="match status" value="1"/>
</dbReference>
<keyword evidence="3 5" id="KW-0456">Lyase</keyword>
<accession>A0ABT0Z3U3</accession>
<dbReference type="SUPFAM" id="SSF51569">
    <property type="entry name" value="Aldolase"/>
    <property type="match status" value="1"/>
</dbReference>
<dbReference type="Pfam" id="PF00701">
    <property type="entry name" value="DHDPS"/>
    <property type="match status" value="1"/>
</dbReference>
<dbReference type="PANTHER" id="PTHR12128:SF21">
    <property type="entry name" value="N-ACETYLNEURAMINATE LYASE"/>
    <property type="match status" value="1"/>
</dbReference>
<evidence type="ECO:0000256" key="5">
    <source>
        <dbReference type="PIRNR" id="PIRNR001365"/>
    </source>
</evidence>
<keyword evidence="7" id="KW-1185">Reference proteome</keyword>
<gene>
    <name evidence="6" type="ORF">NE848_13455</name>
</gene>
<evidence type="ECO:0000256" key="1">
    <source>
        <dbReference type="ARBA" id="ARBA00004496"/>
    </source>
</evidence>
<evidence type="ECO:0000256" key="2">
    <source>
        <dbReference type="ARBA" id="ARBA00022490"/>
    </source>
</evidence>
<keyword evidence="2" id="KW-0963">Cytoplasm</keyword>
<organism evidence="6 7">
    <name type="scientific">Gramella jeungdoensis</name>
    <dbReference type="NCBI Taxonomy" id="708091"/>
    <lineage>
        <taxon>Bacteria</taxon>
        <taxon>Pseudomonadati</taxon>
        <taxon>Bacteroidota</taxon>
        <taxon>Flavobacteriia</taxon>
        <taxon>Flavobacteriales</taxon>
        <taxon>Flavobacteriaceae</taxon>
        <taxon>Christiangramia</taxon>
    </lineage>
</organism>
<protein>
    <submittedName>
        <fullName evidence="6">Dihydrodipicolinate synthase family protein</fullName>
    </submittedName>
</protein>
<dbReference type="EMBL" id="JAMSCK010000004">
    <property type="protein sequence ID" value="MCM8570394.1"/>
    <property type="molecule type" value="Genomic_DNA"/>
</dbReference>
<comment type="subcellular location">
    <subcellularLocation>
        <location evidence="1">Cytoplasm</location>
    </subcellularLocation>
</comment>